<dbReference type="CDD" id="cd00268">
    <property type="entry name" value="DEADc"/>
    <property type="match status" value="1"/>
</dbReference>
<gene>
    <name evidence="12" type="ORF">SAMN02910314_01219</name>
</gene>
<dbReference type="SMART" id="SM00490">
    <property type="entry name" value="HELICc"/>
    <property type="match status" value="1"/>
</dbReference>
<keyword evidence="3 7" id="KW-0347">Helicase</keyword>
<feature type="compositionally biased region" description="Basic residues" evidence="8">
    <location>
        <begin position="494"/>
        <end position="509"/>
    </location>
</feature>
<dbReference type="SMART" id="SM00487">
    <property type="entry name" value="DEXDc"/>
    <property type="match status" value="1"/>
</dbReference>
<evidence type="ECO:0000256" key="1">
    <source>
        <dbReference type="ARBA" id="ARBA00022741"/>
    </source>
</evidence>
<feature type="region of interest" description="Disordered" evidence="8">
    <location>
        <begin position="387"/>
        <end position="509"/>
    </location>
</feature>
<feature type="domain" description="DEAD-box RNA helicase Q" evidence="11">
    <location>
        <begin position="2"/>
        <end position="30"/>
    </location>
</feature>
<feature type="compositionally biased region" description="Basic residues" evidence="8">
    <location>
        <begin position="426"/>
        <end position="440"/>
    </location>
</feature>
<dbReference type="Pfam" id="PF00271">
    <property type="entry name" value="Helicase_C"/>
    <property type="match status" value="1"/>
</dbReference>
<dbReference type="OrthoDB" id="9805696at2"/>
<evidence type="ECO:0000256" key="2">
    <source>
        <dbReference type="ARBA" id="ARBA00022801"/>
    </source>
</evidence>
<protein>
    <submittedName>
        <fullName evidence="12">ATP-dependent RNA helicase RhlE</fullName>
    </submittedName>
</protein>
<dbReference type="PROSITE" id="PS00039">
    <property type="entry name" value="DEAD_ATP_HELICASE"/>
    <property type="match status" value="1"/>
</dbReference>
<evidence type="ECO:0000256" key="4">
    <source>
        <dbReference type="ARBA" id="ARBA00022840"/>
    </source>
</evidence>
<evidence type="ECO:0000256" key="8">
    <source>
        <dbReference type="SAM" id="MobiDB-lite"/>
    </source>
</evidence>
<dbReference type="GO" id="GO:0005524">
    <property type="term" value="F:ATP binding"/>
    <property type="evidence" value="ECO:0007669"/>
    <property type="project" value="UniProtKB-KW"/>
</dbReference>
<dbReference type="InterPro" id="IPR050079">
    <property type="entry name" value="DEAD_box_RNA_helicase"/>
</dbReference>
<dbReference type="Pfam" id="PF00270">
    <property type="entry name" value="DEAD"/>
    <property type="match status" value="1"/>
</dbReference>
<evidence type="ECO:0000259" key="10">
    <source>
        <dbReference type="PROSITE" id="PS51194"/>
    </source>
</evidence>
<dbReference type="GO" id="GO:0003676">
    <property type="term" value="F:nucleic acid binding"/>
    <property type="evidence" value="ECO:0007669"/>
    <property type="project" value="InterPro"/>
</dbReference>
<name>A0A1H8SLZ0_9ACTN</name>
<dbReference type="EMBL" id="FOEC01000007">
    <property type="protein sequence ID" value="SEO79577.1"/>
    <property type="molecule type" value="Genomic_DNA"/>
</dbReference>
<dbReference type="InterPro" id="IPR001650">
    <property type="entry name" value="Helicase_C-like"/>
</dbReference>
<dbReference type="PANTHER" id="PTHR47959">
    <property type="entry name" value="ATP-DEPENDENT RNA HELICASE RHLE-RELATED"/>
    <property type="match status" value="1"/>
</dbReference>
<feature type="domain" description="Helicase ATP-binding" evidence="9">
    <location>
        <begin position="33"/>
        <end position="205"/>
    </location>
</feature>
<keyword evidence="2 7" id="KW-0378">Hydrolase</keyword>
<dbReference type="InterPro" id="IPR000629">
    <property type="entry name" value="RNA-helicase_DEAD-box_CS"/>
</dbReference>
<keyword evidence="13" id="KW-1185">Reference proteome</keyword>
<dbReference type="RefSeq" id="WP_074777238.1">
    <property type="nucleotide sequence ID" value="NZ_FOEC01000007.1"/>
</dbReference>
<dbReference type="Gene3D" id="3.40.50.300">
    <property type="entry name" value="P-loop containing nucleotide triphosphate hydrolases"/>
    <property type="match status" value="2"/>
</dbReference>
<evidence type="ECO:0000256" key="6">
    <source>
        <dbReference type="PROSITE-ProRule" id="PRU00552"/>
    </source>
</evidence>
<evidence type="ECO:0000259" key="11">
    <source>
        <dbReference type="PROSITE" id="PS51195"/>
    </source>
</evidence>
<dbReference type="CDD" id="cd18787">
    <property type="entry name" value="SF2_C_DEAD"/>
    <property type="match status" value="1"/>
</dbReference>
<dbReference type="PROSITE" id="PS51194">
    <property type="entry name" value="HELICASE_CTER"/>
    <property type="match status" value="1"/>
</dbReference>
<reference evidence="13" key="1">
    <citation type="submission" date="2016-10" db="EMBL/GenBank/DDBJ databases">
        <authorList>
            <person name="Varghese N."/>
        </authorList>
    </citation>
    <scope>NUCLEOTIDE SEQUENCE [LARGE SCALE GENOMIC DNA]</scope>
    <source>
        <strain evidence="13">DSM 21843</strain>
    </source>
</reference>
<dbReference type="InterPro" id="IPR027417">
    <property type="entry name" value="P-loop_NTPase"/>
</dbReference>
<proteinExistence type="inferred from homology"/>
<dbReference type="PANTHER" id="PTHR47959:SF13">
    <property type="entry name" value="ATP-DEPENDENT RNA HELICASE RHLE"/>
    <property type="match status" value="1"/>
</dbReference>
<sequence length="509" mass="55640">MTSFNELGLSELGLAAVDALGYNEPTPVQQQAIPAILQGRDVIAAAKTGTGKTAAFSLPSMDKIGHARHGQGPLMLVITPTRELAMQIREVCTTIATKTHHHVTCVVGGLSYGPQIDALSRGTDVLIATPGRLVDLINQGAADLSQVETVVLDEADRMLDMGFLPDMKRIIKQCPVDRQTLLFSATIDSAIQKNMKNLLKDPVFVEIAHKGETADTIEQYVIHVDQRAKIDLLISLLNERGGTRIIVFARTRHRVDNTVKKLRRAGFKCAPIHSDRSQNQRKRALDDFAAGKIDIIVATDVLARGIDVSDVYYVVNLDMPMQAEDYVHRVGRTGRAGEKGFAVSFISPDTKKLLRAVEKLIGISIPTMEVKSFDASASEAALADKATRKAAKEDPELAAAAKEDKSRKKSKAKRERKRNEEAPSPHKTRGTAKKQGKKNQKAAQAAQKNGHKSAEEPARKKNRNAAPKGRNGKGDFRSGKPQAKGSKNDFRPGRAQRRTRAKQHSKSAR</sequence>
<dbReference type="PROSITE" id="PS51195">
    <property type="entry name" value="Q_MOTIF"/>
    <property type="match status" value="1"/>
</dbReference>
<dbReference type="SUPFAM" id="SSF52540">
    <property type="entry name" value="P-loop containing nucleoside triphosphate hydrolases"/>
    <property type="match status" value="1"/>
</dbReference>
<dbReference type="AlphaFoldDB" id="A0A1H8SLZ0"/>
<dbReference type="InterPro" id="IPR011545">
    <property type="entry name" value="DEAD/DEAH_box_helicase_dom"/>
</dbReference>
<dbReference type="Proteomes" id="UP000182975">
    <property type="component" value="Unassembled WGS sequence"/>
</dbReference>
<evidence type="ECO:0000256" key="7">
    <source>
        <dbReference type="RuleBase" id="RU000492"/>
    </source>
</evidence>
<dbReference type="GO" id="GO:0005829">
    <property type="term" value="C:cytosol"/>
    <property type="evidence" value="ECO:0007669"/>
    <property type="project" value="TreeGrafter"/>
</dbReference>
<evidence type="ECO:0000256" key="5">
    <source>
        <dbReference type="ARBA" id="ARBA00038437"/>
    </source>
</evidence>
<dbReference type="PROSITE" id="PS51192">
    <property type="entry name" value="HELICASE_ATP_BIND_1"/>
    <property type="match status" value="1"/>
</dbReference>
<dbReference type="STRING" id="79604.AAY81_04445"/>
<feature type="short sequence motif" description="Q motif" evidence="6">
    <location>
        <begin position="2"/>
        <end position="30"/>
    </location>
</feature>
<evidence type="ECO:0000256" key="3">
    <source>
        <dbReference type="ARBA" id="ARBA00022806"/>
    </source>
</evidence>
<dbReference type="InterPro" id="IPR014014">
    <property type="entry name" value="RNA_helicase_DEAD_Q_motif"/>
</dbReference>
<organism evidence="12 13">
    <name type="scientific">Denitrobacterium detoxificans</name>
    <dbReference type="NCBI Taxonomy" id="79604"/>
    <lineage>
        <taxon>Bacteria</taxon>
        <taxon>Bacillati</taxon>
        <taxon>Actinomycetota</taxon>
        <taxon>Coriobacteriia</taxon>
        <taxon>Eggerthellales</taxon>
        <taxon>Eggerthellaceae</taxon>
        <taxon>Denitrobacterium</taxon>
    </lineage>
</organism>
<accession>A0A1H8SLZ0</accession>
<feature type="domain" description="Helicase C-terminal" evidence="10">
    <location>
        <begin position="229"/>
        <end position="376"/>
    </location>
</feature>
<dbReference type="InterPro" id="IPR044742">
    <property type="entry name" value="DEAD/DEAH_RhlB"/>
</dbReference>
<evidence type="ECO:0000313" key="13">
    <source>
        <dbReference type="Proteomes" id="UP000182975"/>
    </source>
</evidence>
<evidence type="ECO:0000259" key="9">
    <source>
        <dbReference type="PROSITE" id="PS51192"/>
    </source>
</evidence>
<dbReference type="InterPro" id="IPR014001">
    <property type="entry name" value="Helicase_ATP-bd"/>
</dbReference>
<feature type="compositionally biased region" description="Basic residues" evidence="8">
    <location>
        <begin position="407"/>
        <end position="416"/>
    </location>
</feature>
<comment type="similarity">
    <text evidence="5 7">Belongs to the DEAD box helicase family.</text>
</comment>
<keyword evidence="1 7" id="KW-0547">Nucleotide-binding</keyword>
<feature type="compositionally biased region" description="Basic and acidic residues" evidence="8">
    <location>
        <begin position="387"/>
        <end position="406"/>
    </location>
</feature>
<evidence type="ECO:0000313" key="12">
    <source>
        <dbReference type="EMBL" id="SEO79577.1"/>
    </source>
</evidence>
<dbReference type="GO" id="GO:0003724">
    <property type="term" value="F:RNA helicase activity"/>
    <property type="evidence" value="ECO:0007669"/>
    <property type="project" value="InterPro"/>
</dbReference>
<dbReference type="GO" id="GO:0016787">
    <property type="term" value="F:hydrolase activity"/>
    <property type="evidence" value="ECO:0007669"/>
    <property type="project" value="UniProtKB-KW"/>
</dbReference>
<keyword evidence="4 7" id="KW-0067">ATP-binding</keyword>